<dbReference type="Proteomes" id="UP000801492">
    <property type="component" value="Unassembled WGS sequence"/>
</dbReference>
<name>A0A8K0DT30_IGNLU</name>
<accession>A0A8K0DT30</accession>
<dbReference type="AlphaFoldDB" id="A0A8K0DT30"/>
<organism evidence="1 2">
    <name type="scientific">Ignelater luminosus</name>
    <name type="common">Cucubano</name>
    <name type="synonym">Pyrophorus luminosus</name>
    <dbReference type="NCBI Taxonomy" id="2038154"/>
    <lineage>
        <taxon>Eukaryota</taxon>
        <taxon>Metazoa</taxon>
        <taxon>Ecdysozoa</taxon>
        <taxon>Arthropoda</taxon>
        <taxon>Hexapoda</taxon>
        <taxon>Insecta</taxon>
        <taxon>Pterygota</taxon>
        <taxon>Neoptera</taxon>
        <taxon>Endopterygota</taxon>
        <taxon>Coleoptera</taxon>
        <taxon>Polyphaga</taxon>
        <taxon>Elateriformia</taxon>
        <taxon>Elateroidea</taxon>
        <taxon>Elateridae</taxon>
        <taxon>Agrypninae</taxon>
        <taxon>Pyrophorini</taxon>
        <taxon>Ignelater</taxon>
    </lineage>
</organism>
<comment type="caution">
    <text evidence="1">The sequence shown here is derived from an EMBL/GenBank/DDBJ whole genome shotgun (WGS) entry which is preliminary data.</text>
</comment>
<keyword evidence="2" id="KW-1185">Reference proteome</keyword>
<evidence type="ECO:0000313" key="2">
    <source>
        <dbReference type="Proteomes" id="UP000801492"/>
    </source>
</evidence>
<protein>
    <submittedName>
        <fullName evidence="1">Uncharacterized protein</fullName>
    </submittedName>
</protein>
<sequence>MNNRGKHIVWLALNLRFRNRIKQIKKTNFRTYNYSDDGNFDNQDADYFPSEQTESDSDELMKPFEKPKFCILSEVTIHQKYKSNEPYLEPHVDNANNVIQANKDQNVKKPTAVTSTDTEQHMQAVLVDIINMEVQKSERKLYTKQGELRKRRKFDESPTERKKIEKEQYINNHKVKVNGIFNSKFTKALFTKPVRRTEYRGISQDRKTNLRDKLKSYIPPTRLKFWEELPVSASIGDNDNL</sequence>
<reference evidence="1" key="1">
    <citation type="submission" date="2019-08" db="EMBL/GenBank/DDBJ databases">
        <title>The genome of the North American firefly Photinus pyralis.</title>
        <authorList>
            <consortium name="Photinus pyralis genome working group"/>
            <person name="Fallon T.R."/>
            <person name="Sander Lower S.E."/>
            <person name="Weng J.-K."/>
        </authorList>
    </citation>
    <scope>NUCLEOTIDE SEQUENCE</scope>
    <source>
        <strain evidence="1">TRF0915ILg1</strain>
        <tissue evidence="1">Whole body</tissue>
    </source>
</reference>
<dbReference type="EMBL" id="VTPC01000391">
    <property type="protein sequence ID" value="KAF2905965.1"/>
    <property type="molecule type" value="Genomic_DNA"/>
</dbReference>
<evidence type="ECO:0000313" key="1">
    <source>
        <dbReference type="EMBL" id="KAF2905965.1"/>
    </source>
</evidence>
<proteinExistence type="predicted"/>
<gene>
    <name evidence="1" type="ORF">ILUMI_00196</name>
</gene>